<keyword evidence="2" id="KW-1185">Reference proteome</keyword>
<dbReference type="EMBL" id="CM023481">
    <property type="protein sequence ID" value="KAH6945809.1"/>
    <property type="molecule type" value="Genomic_DNA"/>
</dbReference>
<gene>
    <name evidence="1" type="ORF">HPB50_010019</name>
</gene>
<evidence type="ECO:0000313" key="2">
    <source>
        <dbReference type="Proteomes" id="UP000821845"/>
    </source>
</evidence>
<name>A0ACB7TI39_HYAAI</name>
<accession>A0ACB7TI39</accession>
<dbReference type="Proteomes" id="UP000821845">
    <property type="component" value="Chromosome 1"/>
</dbReference>
<comment type="caution">
    <text evidence="1">The sequence shown here is derived from an EMBL/GenBank/DDBJ whole genome shotgun (WGS) entry which is preliminary data.</text>
</comment>
<evidence type="ECO:0000313" key="1">
    <source>
        <dbReference type="EMBL" id="KAH6945809.1"/>
    </source>
</evidence>
<reference evidence="1" key="1">
    <citation type="submission" date="2020-05" db="EMBL/GenBank/DDBJ databases">
        <title>Large-scale comparative analyses of tick genomes elucidate their genetic diversity and vector capacities.</title>
        <authorList>
            <person name="Jia N."/>
            <person name="Wang J."/>
            <person name="Shi W."/>
            <person name="Du L."/>
            <person name="Sun Y."/>
            <person name="Zhan W."/>
            <person name="Jiang J."/>
            <person name="Wang Q."/>
            <person name="Zhang B."/>
            <person name="Ji P."/>
            <person name="Sakyi L.B."/>
            <person name="Cui X."/>
            <person name="Yuan T."/>
            <person name="Jiang B."/>
            <person name="Yang W."/>
            <person name="Lam T.T.-Y."/>
            <person name="Chang Q."/>
            <person name="Ding S."/>
            <person name="Wang X."/>
            <person name="Zhu J."/>
            <person name="Ruan X."/>
            <person name="Zhao L."/>
            <person name="Wei J."/>
            <person name="Que T."/>
            <person name="Du C."/>
            <person name="Cheng J."/>
            <person name="Dai P."/>
            <person name="Han X."/>
            <person name="Huang E."/>
            <person name="Gao Y."/>
            <person name="Liu J."/>
            <person name="Shao H."/>
            <person name="Ye R."/>
            <person name="Li L."/>
            <person name="Wei W."/>
            <person name="Wang X."/>
            <person name="Wang C."/>
            <person name="Yang T."/>
            <person name="Huo Q."/>
            <person name="Li W."/>
            <person name="Guo W."/>
            <person name="Chen H."/>
            <person name="Zhou L."/>
            <person name="Ni X."/>
            <person name="Tian J."/>
            <person name="Zhou Y."/>
            <person name="Sheng Y."/>
            <person name="Liu T."/>
            <person name="Pan Y."/>
            <person name="Xia L."/>
            <person name="Li J."/>
            <person name="Zhao F."/>
            <person name="Cao W."/>
        </authorList>
    </citation>
    <scope>NUCLEOTIDE SEQUENCE</scope>
    <source>
        <strain evidence="1">Hyas-2018</strain>
    </source>
</reference>
<organism evidence="1 2">
    <name type="scientific">Hyalomma asiaticum</name>
    <name type="common">Tick</name>
    <dbReference type="NCBI Taxonomy" id="266040"/>
    <lineage>
        <taxon>Eukaryota</taxon>
        <taxon>Metazoa</taxon>
        <taxon>Ecdysozoa</taxon>
        <taxon>Arthropoda</taxon>
        <taxon>Chelicerata</taxon>
        <taxon>Arachnida</taxon>
        <taxon>Acari</taxon>
        <taxon>Parasitiformes</taxon>
        <taxon>Ixodida</taxon>
        <taxon>Ixodoidea</taxon>
        <taxon>Ixodidae</taxon>
        <taxon>Hyalomminae</taxon>
        <taxon>Hyalomma</taxon>
    </lineage>
</organism>
<protein>
    <submittedName>
        <fullName evidence="1">Uncharacterized protein</fullName>
    </submittedName>
</protein>
<proteinExistence type="predicted"/>
<sequence length="201" mass="22643">MSLSYILKLTAGRKTLTRRLLTDRLDSCFEGMKQKLSLGFINIDHIAVLADLWSSFHRFGHLRGKRELIVASCLIPRFNLSWMPDSSMRDQVTINIKTELASVTKPASTGAAISPAPEDFSFGHQALPAGAQYKLSRYLLVPVDYPLSEMKKFEGLHKLFLKYNTAVPSSASVERLFNIANEVLTKKRHAIHTDRLCSCFQ</sequence>